<dbReference type="InterPro" id="IPR011059">
    <property type="entry name" value="Metal-dep_hydrolase_composite"/>
</dbReference>
<feature type="domain" description="Amidohydrolase-related" evidence="2">
    <location>
        <begin position="53"/>
        <end position="405"/>
    </location>
</feature>
<dbReference type="InterPro" id="IPR050287">
    <property type="entry name" value="MTA/SAH_deaminase"/>
</dbReference>
<dbReference type="Proteomes" id="UP000655208">
    <property type="component" value="Unassembled WGS sequence"/>
</dbReference>
<keyword evidence="4" id="KW-1185">Reference proteome</keyword>
<dbReference type="GO" id="GO:0016810">
    <property type="term" value="F:hydrolase activity, acting on carbon-nitrogen (but not peptide) bonds"/>
    <property type="evidence" value="ECO:0007669"/>
    <property type="project" value="InterPro"/>
</dbReference>
<dbReference type="PANTHER" id="PTHR43794">
    <property type="entry name" value="AMINOHYDROLASE SSNA-RELATED"/>
    <property type="match status" value="1"/>
</dbReference>
<dbReference type="SUPFAM" id="SSF51338">
    <property type="entry name" value="Composite domain of metallo-dependent hydrolases"/>
    <property type="match status" value="1"/>
</dbReference>
<organism evidence="3 4">
    <name type="scientific">Nakamurella endophytica</name>
    <dbReference type="NCBI Taxonomy" id="1748367"/>
    <lineage>
        <taxon>Bacteria</taxon>
        <taxon>Bacillati</taxon>
        <taxon>Actinomycetota</taxon>
        <taxon>Actinomycetes</taxon>
        <taxon>Nakamurellales</taxon>
        <taxon>Nakamurellaceae</taxon>
        <taxon>Nakamurella</taxon>
    </lineage>
</organism>
<evidence type="ECO:0000313" key="4">
    <source>
        <dbReference type="Proteomes" id="UP000655208"/>
    </source>
</evidence>
<dbReference type="InterPro" id="IPR032466">
    <property type="entry name" value="Metal_Hydrolase"/>
</dbReference>
<evidence type="ECO:0000313" key="3">
    <source>
        <dbReference type="EMBL" id="GGM07157.1"/>
    </source>
</evidence>
<proteinExistence type="predicted"/>
<dbReference type="PANTHER" id="PTHR43794:SF11">
    <property type="entry name" value="AMIDOHYDROLASE-RELATED DOMAIN-CONTAINING PROTEIN"/>
    <property type="match status" value="1"/>
</dbReference>
<reference evidence="3" key="1">
    <citation type="journal article" date="2014" name="Int. J. Syst. Evol. Microbiol.">
        <title>Complete genome sequence of Corynebacterium casei LMG S-19264T (=DSM 44701T), isolated from a smear-ripened cheese.</title>
        <authorList>
            <consortium name="US DOE Joint Genome Institute (JGI-PGF)"/>
            <person name="Walter F."/>
            <person name="Albersmeier A."/>
            <person name="Kalinowski J."/>
            <person name="Ruckert C."/>
        </authorList>
    </citation>
    <scope>NUCLEOTIDE SEQUENCE</scope>
    <source>
        <strain evidence="3">CGMCC 4.7308</strain>
    </source>
</reference>
<dbReference type="Gene3D" id="3.20.20.140">
    <property type="entry name" value="Metal-dependent hydrolases"/>
    <property type="match status" value="1"/>
</dbReference>
<dbReference type="InterPro" id="IPR006680">
    <property type="entry name" value="Amidohydro-rel"/>
</dbReference>
<comment type="caution">
    <text evidence="3">The sequence shown here is derived from an EMBL/GenBank/DDBJ whole genome shotgun (WGS) entry which is preliminary data.</text>
</comment>
<dbReference type="EMBL" id="BMNA01000005">
    <property type="protein sequence ID" value="GGM07157.1"/>
    <property type="molecule type" value="Genomic_DNA"/>
</dbReference>
<gene>
    <name evidence="3" type="primary">mtaD</name>
    <name evidence="3" type="ORF">GCM10011594_28970</name>
</gene>
<dbReference type="SUPFAM" id="SSF51556">
    <property type="entry name" value="Metallo-dependent hydrolases"/>
    <property type="match status" value="1"/>
</dbReference>
<dbReference type="Gene3D" id="2.30.40.10">
    <property type="entry name" value="Urease, subunit C, domain 1"/>
    <property type="match status" value="1"/>
</dbReference>
<dbReference type="Pfam" id="PF01979">
    <property type="entry name" value="Amidohydro_1"/>
    <property type="match status" value="1"/>
</dbReference>
<evidence type="ECO:0000259" key="2">
    <source>
        <dbReference type="Pfam" id="PF01979"/>
    </source>
</evidence>
<sequence length="437" mass="44981">MTERRIVGTTILCRPGEMVPGEIAWSPETGRITHLGPARGPAGPDDLDGSGRLVLPGLVNAHTHAGMGLLRGVSDDLPLATWLRRVRESEVRMTAGDVRAGLRLALAEMLRTGTVGFVDMFAWTPDLLGDVLAAGLRVNAAPAVFGYDGVAFPAAWDVTGAEVLDGVPALAAAVGGEPRVTVSYGLHAPYTCPPEMIRDVARRRAVDGVGVHIHLSETRREVEESVRRHGVSPVRLVADLGLLAGRTHVAHAVHLLDGDLELLAGEQVTVAHNPVSNLKLGAGVAPVPALLAAGVRLGLGTDSVASNNTLDLFEELKTGSLVQRGVAEDAAVTGVDGFLALATAGGAAALDQGLTGALAVGAPADLVLLDVTGTTATPLGSASSFVGYAATGADVTDVVVAGRTVVADRRCLTVDEEAARAEVVDRAAHLRRRVSAG</sequence>
<name>A0A917T1N8_9ACTN</name>
<dbReference type="AlphaFoldDB" id="A0A917T1N8"/>
<keyword evidence="1" id="KW-0378">Hydrolase</keyword>
<evidence type="ECO:0000256" key="1">
    <source>
        <dbReference type="ARBA" id="ARBA00022801"/>
    </source>
</evidence>
<protein>
    <submittedName>
        <fullName evidence="3">5-methylthioadenosine/S-adenosylhomocysteine deaminase</fullName>
    </submittedName>
</protein>
<reference evidence="3" key="2">
    <citation type="submission" date="2020-09" db="EMBL/GenBank/DDBJ databases">
        <authorList>
            <person name="Sun Q."/>
            <person name="Zhou Y."/>
        </authorList>
    </citation>
    <scope>NUCLEOTIDE SEQUENCE</scope>
    <source>
        <strain evidence="3">CGMCC 4.7308</strain>
    </source>
</reference>
<dbReference type="RefSeq" id="WP_188942691.1">
    <property type="nucleotide sequence ID" value="NZ_BMNA01000005.1"/>
</dbReference>
<accession>A0A917T1N8</accession>